<feature type="transmembrane region" description="Helical" evidence="2">
    <location>
        <begin position="77"/>
        <end position="94"/>
    </location>
</feature>
<proteinExistence type="predicted"/>
<protein>
    <recommendedName>
        <fullName evidence="5">Integral membrane protein</fullName>
    </recommendedName>
</protein>
<feature type="region of interest" description="Disordered" evidence="1">
    <location>
        <begin position="107"/>
        <end position="127"/>
    </location>
</feature>
<evidence type="ECO:0000256" key="2">
    <source>
        <dbReference type="SAM" id="Phobius"/>
    </source>
</evidence>
<sequence length="127" mass="13463">MSLDDGDPALSLAAVVLGLAWVVLGVRVAVSRRFPAAWIRLARPTPSQRAQPVRMGSAQAMSGAGLVAYGAAFLIPMPYPVGVALIALFLLLLLRVSPHRRVAPAVQPYVQPRPPAHADQARQPQTG</sequence>
<evidence type="ECO:0000313" key="4">
    <source>
        <dbReference type="Proteomes" id="UP001500307"/>
    </source>
</evidence>
<accession>A0ABP8SBJ7</accession>
<gene>
    <name evidence="3" type="ORF">GCM10023176_15490</name>
</gene>
<organism evidence="3 4">
    <name type="scientific">Micromonospora coerulea</name>
    <dbReference type="NCBI Taxonomy" id="47856"/>
    <lineage>
        <taxon>Bacteria</taxon>
        <taxon>Bacillati</taxon>
        <taxon>Actinomycetota</taxon>
        <taxon>Actinomycetes</taxon>
        <taxon>Micromonosporales</taxon>
        <taxon>Micromonosporaceae</taxon>
        <taxon>Micromonospora</taxon>
    </lineage>
</organism>
<reference evidence="4" key="1">
    <citation type="journal article" date="2019" name="Int. J. Syst. Evol. Microbiol.">
        <title>The Global Catalogue of Microorganisms (GCM) 10K type strain sequencing project: providing services to taxonomists for standard genome sequencing and annotation.</title>
        <authorList>
            <consortium name="The Broad Institute Genomics Platform"/>
            <consortium name="The Broad Institute Genome Sequencing Center for Infectious Disease"/>
            <person name="Wu L."/>
            <person name="Ma J."/>
        </authorList>
    </citation>
    <scope>NUCLEOTIDE SEQUENCE [LARGE SCALE GENOMIC DNA]</scope>
    <source>
        <strain evidence="4">JCM 3175</strain>
    </source>
</reference>
<keyword evidence="4" id="KW-1185">Reference proteome</keyword>
<name>A0ABP8SBJ7_9ACTN</name>
<evidence type="ECO:0000256" key="1">
    <source>
        <dbReference type="SAM" id="MobiDB-lite"/>
    </source>
</evidence>
<keyword evidence="2" id="KW-0812">Transmembrane</keyword>
<dbReference type="Proteomes" id="UP001500307">
    <property type="component" value="Unassembled WGS sequence"/>
</dbReference>
<keyword evidence="2" id="KW-0472">Membrane</keyword>
<keyword evidence="2" id="KW-1133">Transmembrane helix</keyword>
<comment type="caution">
    <text evidence="3">The sequence shown here is derived from an EMBL/GenBank/DDBJ whole genome shotgun (WGS) entry which is preliminary data.</text>
</comment>
<evidence type="ECO:0008006" key="5">
    <source>
        <dbReference type="Google" id="ProtNLM"/>
    </source>
</evidence>
<dbReference type="EMBL" id="BAABGU010000006">
    <property type="protein sequence ID" value="GAA4566073.1"/>
    <property type="molecule type" value="Genomic_DNA"/>
</dbReference>
<evidence type="ECO:0000313" key="3">
    <source>
        <dbReference type="EMBL" id="GAA4566073.1"/>
    </source>
</evidence>
<feature type="transmembrane region" description="Helical" evidence="2">
    <location>
        <begin position="12"/>
        <end position="30"/>
    </location>
</feature>